<proteinExistence type="predicted"/>
<evidence type="ECO:0000259" key="2">
    <source>
        <dbReference type="SMART" id="SM00458"/>
    </source>
</evidence>
<accession>A0A8H5B5C3</accession>
<dbReference type="EMBL" id="JAACJJ010000042">
    <property type="protein sequence ID" value="KAF5316328.1"/>
    <property type="molecule type" value="Genomic_DNA"/>
</dbReference>
<dbReference type="CDD" id="cd00161">
    <property type="entry name" value="beta-trefoil_Ricin-like"/>
    <property type="match status" value="2"/>
</dbReference>
<keyword evidence="1" id="KW-0732">Signal</keyword>
<dbReference type="OrthoDB" id="6770063at2759"/>
<feature type="chain" id="PRO_5034210510" description="Ricin B lectin domain-containing protein" evidence="1">
    <location>
        <begin position="20"/>
        <end position="326"/>
    </location>
</feature>
<name>A0A8H5B5C3_9AGAR</name>
<sequence length="326" mass="33967">MKAFTASVLAAIVALKVNALGIPTGDTVSQIQPPPGTRGTLPRTPCLAVITAQNNQSVIIDDCTAETELRAFRVTNGGSTTGAGPAGPIVLFNTLCLEPAGPIASGTKVQINACDATKPSQNWQWNSNGTVNIAGSNQCLDLTDGNLSNGIQMQIFACSLGNKNQIWSANTLQNPIREVAALNNGLTCIGANSSANGSPVFSISCLDNNTRKVWSVPQLGHGNHGAFKLAFGDFDGSAPIKCLDVTNGVSAPGTKLQLWDCVTNSANQDFFPTLSNTIQWEGSNVTAPGLCISGASTTGQQLQLQRCSLTDGNQLWSENVPPPTTI</sequence>
<dbReference type="Gene3D" id="2.80.10.50">
    <property type="match status" value="3"/>
</dbReference>
<evidence type="ECO:0000256" key="1">
    <source>
        <dbReference type="SAM" id="SignalP"/>
    </source>
</evidence>
<dbReference type="InterPro" id="IPR000772">
    <property type="entry name" value="Ricin_B_lectin"/>
</dbReference>
<comment type="caution">
    <text evidence="3">The sequence shown here is derived from an EMBL/GenBank/DDBJ whole genome shotgun (WGS) entry which is preliminary data.</text>
</comment>
<dbReference type="SMART" id="SM00458">
    <property type="entry name" value="RICIN"/>
    <property type="match status" value="1"/>
</dbReference>
<dbReference type="PROSITE" id="PS50231">
    <property type="entry name" value="RICIN_B_LECTIN"/>
    <property type="match status" value="2"/>
</dbReference>
<feature type="domain" description="Ricin B lectin" evidence="2">
    <location>
        <begin position="84"/>
        <end position="217"/>
    </location>
</feature>
<dbReference type="AlphaFoldDB" id="A0A8H5B5C3"/>
<evidence type="ECO:0000313" key="4">
    <source>
        <dbReference type="Proteomes" id="UP000567179"/>
    </source>
</evidence>
<dbReference type="Pfam" id="PF00652">
    <property type="entry name" value="Ricin_B_lectin"/>
    <property type="match status" value="2"/>
</dbReference>
<dbReference type="Proteomes" id="UP000567179">
    <property type="component" value="Unassembled WGS sequence"/>
</dbReference>
<evidence type="ECO:0000313" key="3">
    <source>
        <dbReference type="EMBL" id="KAF5316328.1"/>
    </source>
</evidence>
<reference evidence="3 4" key="1">
    <citation type="journal article" date="2020" name="ISME J.">
        <title>Uncovering the hidden diversity of litter-decomposition mechanisms in mushroom-forming fungi.</title>
        <authorList>
            <person name="Floudas D."/>
            <person name="Bentzer J."/>
            <person name="Ahren D."/>
            <person name="Johansson T."/>
            <person name="Persson P."/>
            <person name="Tunlid A."/>
        </authorList>
    </citation>
    <scope>NUCLEOTIDE SEQUENCE [LARGE SCALE GENOMIC DNA]</scope>
    <source>
        <strain evidence="3 4">CBS 101986</strain>
    </source>
</reference>
<organism evidence="3 4">
    <name type="scientific">Psilocybe cf. subviscida</name>
    <dbReference type="NCBI Taxonomy" id="2480587"/>
    <lineage>
        <taxon>Eukaryota</taxon>
        <taxon>Fungi</taxon>
        <taxon>Dikarya</taxon>
        <taxon>Basidiomycota</taxon>
        <taxon>Agaricomycotina</taxon>
        <taxon>Agaricomycetes</taxon>
        <taxon>Agaricomycetidae</taxon>
        <taxon>Agaricales</taxon>
        <taxon>Agaricineae</taxon>
        <taxon>Strophariaceae</taxon>
        <taxon>Psilocybe</taxon>
    </lineage>
</organism>
<feature type="signal peptide" evidence="1">
    <location>
        <begin position="1"/>
        <end position="19"/>
    </location>
</feature>
<protein>
    <recommendedName>
        <fullName evidence="2">Ricin B lectin domain-containing protein</fullName>
    </recommendedName>
</protein>
<dbReference type="InterPro" id="IPR035992">
    <property type="entry name" value="Ricin_B-like_lectins"/>
</dbReference>
<keyword evidence="4" id="KW-1185">Reference proteome</keyword>
<gene>
    <name evidence="3" type="ORF">D9619_006762</name>
</gene>
<dbReference type="SUPFAM" id="SSF50370">
    <property type="entry name" value="Ricin B-like lectins"/>
    <property type="match status" value="2"/>
</dbReference>